<dbReference type="AlphaFoldDB" id="A0A8E2QWQ4"/>
<protein>
    <submittedName>
        <fullName evidence="1">Uncharacterized protein</fullName>
    </submittedName>
</protein>
<keyword evidence="2" id="KW-1185">Reference proteome</keyword>
<dbReference type="Proteomes" id="UP000239010">
    <property type="component" value="Unassembled WGS sequence"/>
</dbReference>
<comment type="caution">
    <text evidence="1">The sequence shown here is derived from an EMBL/GenBank/DDBJ whole genome shotgun (WGS) entry which is preliminary data.</text>
</comment>
<dbReference type="RefSeq" id="WP_181021062.1">
    <property type="nucleotide sequence ID" value="NZ_PHND01000001.1"/>
</dbReference>
<dbReference type="EMBL" id="PHND01000001">
    <property type="protein sequence ID" value="PPE05081.1"/>
    <property type="molecule type" value="Genomic_DNA"/>
</dbReference>
<accession>A0A8E2QWQ4</accession>
<organism evidence="1 2">
    <name type="scientific">Entomoplasma ellychniae</name>
    <dbReference type="NCBI Taxonomy" id="2114"/>
    <lineage>
        <taxon>Bacteria</taxon>
        <taxon>Bacillati</taxon>
        <taxon>Mycoplasmatota</taxon>
        <taxon>Mollicutes</taxon>
        <taxon>Entomoplasmatales</taxon>
        <taxon>Entomoplasmataceae</taxon>
        <taxon>Entomoplasma</taxon>
    </lineage>
</organism>
<evidence type="ECO:0000313" key="1">
    <source>
        <dbReference type="EMBL" id="PPE05081.1"/>
    </source>
</evidence>
<reference evidence="1 2" key="1">
    <citation type="submission" date="2017-11" db="EMBL/GenBank/DDBJ databases">
        <title>Genome sequence of Entomoplasma ellychniae ELCN-1 (ATCC 43707).</title>
        <authorList>
            <person name="Lo W.-S."/>
            <person name="Gasparich G.E."/>
            <person name="Kuo C.-H."/>
        </authorList>
    </citation>
    <scope>NUCLEOTIDE SEQUENCE [LARGE SCALE GENOMIC DNA]</scope>
    <source>
        <strain evidence="1 2">ELCN-1</strain>
    </source>
</reference>
<sequence length="58" mass="6838">MRTHEHTTTFVSTIGTEIKPTKIILNEILYYEQQFGVNDILKNLKTKTKNFTRHQSKT</sequence>
<gene>
    <name evidence="1" type="ORF">EELLY_v1c07690</name>
</gene>
<name>A0A8E2QWQ4_9MOLU</name>
<proteinExistence type="predicted"/>
<evidence type="ECO:0000313" key="2">
    <source>
        <dbReference type="Proteomes" id="UP000239010"/>
    </source>
</evidence>